<dbReference type="Proteomes" id="UP000433652">
    <property type="component" value="Unassembled WGS sequence"/>
</dbReference>
<keyword evidence="3" id="KW-1185">Reference proteome</keyword>
<proteinExistence type="predicted"/>
<evidence type="ECO:0000313" key="3">
    <source>
        <dbReference type="Proteomes" id="UP000433652"/>
    </source>
</evidence>
<organism evidence="2 3">
    <name type="scientific">Croceibacterium salegens</name>
    <dbReference type="NCBI Taxonomy" id="1737568"/>
    <lineage>
        <taxon>Bacteria</taxon>
        <taxon>Pseudomonadati</taxon>
        <taxon>Pseudomonadota</taxon>
        <taxon>Alphaproteobacteria</taxon>
        <taxon>Sphingomonadales</taxon>
        <taxon>Erythrobacteraceae</taxon>
        <taxon>Croceibacterium</taxon>
    </lineage>
</organism>
<evidence type="ECO:0000256" key="1">
    <source>
        <dbReference type="SAM" id="SignalP"/>
    </source>
</evidence>
<dbReference type="OrthoDB" id="7428500at2"/>
<accession>A0A6I4SZF2</accession>
<dbReference type="AlphaFoldDB" id="A0A6I4SZF2"/>
<dbReference type="RefSeq" id="WP_159798413.1">
    <property type="nucleotide sequence ID" value="NZ_WTYM01000063.1"/>
</dbReference>
<feature type="signal peptide" evidence="1">
    <location>
        <begin position="1"/>
        <end position="21"/>
    </location>
</feature>
<comment type="caution">
    <text evidence="2">The sequence shown here is derived from an EMBL/GenBank/DDBJ whole genome shotgun (WGS) entry which is preliminary data.</text>
</comment>
<name>A0A6I4SZF2_9SPHN</name>
<gene>
    <name evidence="2" type="ORF">GRI89_17705</name>
</gene>
<reference evidence="2 3" key="1">
    <citation type="submission" date="2019-12" db="EMBL/GenBank/DDBJ databases">
        <title>Genomic-based taxomic classification of the family Erythrobacteraceae.</title>
        <authorList>
            <person name="Xu L."/>
        </authorList>
    </citation>
    <scope>NUCLEOTIDE SEQUENCE [LARGE SCALE GENOMIC DNA]</scope>
    <source>
        <strain evidence="2 3">MCCC 1K01500</strain>
    </source>
</reference>
<protein>
    <recommendedName>
        <fullName evidence="4">PRC-barrel domain-containing protein</fullName>
    </recommendedName>
</protein>
<evidence type="ECO:0000313" key="2">
    <source>
        <dbReference type="EMBL" id="MXO61381.1"/>
    </source>
</evidence>
<feature type="chain" id="PRO_5026319162" description="PRC-barrel domain-containing protein" evidence="1">
    <location>
        <begin position="22"/>
        <end position="166"/>
    </location>
</feature>
<evidence type="ECO:0008006" key="4">
    <source>
        <dbReference type="Google" id="ProtNLM"/>
    </source>
</evidence>
<keyword evidence="1" id="KW-0732">Signal</keyword>
<dbReference type="EMBL" id="WTYM01000063">
    <property type="protein sequence ID" value="MXO61381.1"/>
    <property type="molecule type" value="Genomic_DNA"/>
</dbReference>
<sequence>MNLTKTIFAAALITFPAVASAQDVGATVMGNDEAAVGTVVSNDGTNVVIDTGKHKVPLAAASFANNDGVYSVNISKGELDAMMDKAAAEAAAKVQAALVVGAPVVTADAKALGTVDQIDGTNVVIKGEDDFIVTLPSEMFAVNQDGALMALANLADIQRAVEAAGG</sequence>